<keyword evidence="2" id="KW-0812">Transmembrane</keyword>
<evidence type="ECO:0000313" key="3">
    <source>
        <dbReference type="EMBL" id="KAF8393993.1"/>
    </source>
</evidence>
<dbReference type="PANTHER" id="PTHR31170">
    <property type="entry name" value="BNAC04G53230D PROTEIN"/>
    <property type="match status" value="1"/>
</dbReference>
<keyword evidence="4" id="KW-1185">Reference proteome</keyword>
<dbReference type="InterPro" id="IPR004158">
    <property type="entry name" value="DUF247_pln"/>
</dbReference>
<dbReference type="AlphaFoldDB" id="A0A835D7T6"/>
<organism evidence="3 4">
    <name type="scientific">Tetracentron sinense</name>
    <name type="common">Spur-leaf</name>
    <dbReference type="NCBI Taxonomy" id="13715"/>
    <lineage>
        <taxon>Eukaryota</taxon>
        <taxon>Viridiplantae</taxon>
        <taxon>Streptophyta</taxon>
        <taxon>Embryophyta</taxon>
        <taxon>Tracheophyta</taxon>
        <taxon>Spermatophyta</taxon>
        <taxon>Magnoliopsida</taxon>
        <taxon>Trochodendrales</taxon>
        <taxon>Trochodendraceae</taxon>
        <taxon>Tetracentron</taxon>
    </lineage>
</organism>
<proteinExistence type="predicted"/>
<keyword evidence="2" id="KW-1133">Transmembrane helix</keyword>
<evidence type="ECO:0000256" key="1">
    <source>
        <dbReference type="SAM" id="MobiDB-lite"/>
    </source>
</evidence>
<dbReference type="Pfam" id="PF03140">
    <property type="entry name" value="DUF247"/>
    <property type="match status" value="1"/>
</dbReference>
<gene>
    <name evidence="3" type="ORF">HHK36_020195</name>
</gene>
<name>A0A835D7T6_TETSI</name>
<feature type="transmembrane region" description="Helical" evidence="2">
    <location>
        <begin position="510"/>
        <end position="538"/>
    </location>
</feature>
<keyword evidence="2" id="KW-0472">Membrane</keyword>
<comment type="caution">
    <text evidence="3">The sequence shown here is derived from an EMBL/GenBank/DDBJ whole genome shotgun (WGS) entry which is preliminary data.</text>
</comment>
<reference evidence="3 4" key="1">
    <citation type="submission" date="2020-04" db="EMBL/GenBank/DDBJ databases">
        <title>Plant Genome Project.</title>
        <authorList>
            <person name="Zhang R.-G."/>
        </authorList>
    </citation>
    <scope>NUCLEOTIDE SEQUENCE [LARGE SCALE GENOMIC DNA]</scope>
    <source>
        <strain evidence="3">YNK0</strain>
        <tissue evidence="3">Leaf</tissue>
    </source>
</reference>
<dbReference type="PANTHER" id="PTHR31170:SF25">
    <property type="entry name" value="BNAA09G04570D PROTEIN"/>
    <property type="match status" value="1"/>
</dbReference>
<accession>A0A835D7T6</accession>
<evidence type="ECO:0000313" key="4">
    <source>
        <dbReference type="Proteomes" id="UP000655225"/>
    </source>
</evidence>
<dbReference type="Proteomes" id="UP000655225">
    <property type="component" value="Unassembled WGS sequence"/>
</dbReference>
<sequence>MTISKLRFWGKRPISGKLKEKPINPRQHNPSSSSVDEKLENNREGKEHLTTSNWVINIKGKLDQVPRYGMDAWLNHSIFRVPNNLKDVEREAYIPQLVSIGPYHQGKARLKEMEKHKWRLLKQALERTGHQVEFYYEAMSTLEEKMRRCYAQPFENIDSLEFVEMMLLDACFVVELLNASDKGFTNCGYSWGDPIFTSRGALPCIKRDMLMLENQIPLFVLDHLYTLTCNPDETNSLRQLSLQFFDSVIPGCQNLHPQATNSEEPVLHLLHVVHGCLRPSSKAIFPRNLRPQVSTQKRGQTICFPRLHLLHVVRQCLLPTSKATFPCNPRPQGRTQERAQTICSPTPVEVCKEHQPQQLGHSVMMLRGSGVRFQKKDSRNFMDIEFKKGILYIPPLVIHDSTMSIFLNLMAFEQCYTNCSNHFTSYIRFMDGLINSHRDVEYLRYKGIIDHKLGSEQEVARLVNKFCKEIAFDIGDCYLSGVYDGVNEYFDQKWHVWRAILKQEYFTNPWAIVSILAASILLGLTLFQTIYTVITYYYK</sequence>
<feature type="compositionally biased region" description="Basic and acidic residues" evidence="1">
    <location>
        <begin position="35"/>
        <end position="46"/>
    </location>
</feature>
<evidence type="ECO:0000256" key="2">
    <source>
        <dbReference type="SAM" id="Phobius"/>
    </source>
</evidence>
<feature type="region of interest" description="Disordered" evidence="1">
    <location>
        <begin position="16"/>
        <end position="46"/>
    </location>
</feature>
<dbReference type="EMBL" id="JABCRI010000014">
    <property type="protein sequence ID" value="KAF8393993.1"/>
    <property type="molecule type" value="Genomic_DNA"/>
</dbReference>
<protein>
    <submittedName>
        <fullName evidence="3">Uncharacterized protein</fullName>
    </submittedName>
</protein>
<dbReference type="OrthoDB" id="1589813at2759"/>